<dbReference type="InterPro" id="IPR000551">
    <property type="entry name" value="MerR-type_HTH_dom"/>
</dbReference>
<dbReference type="AlphaFoldDB" id="A0A538U988"/>
<evidence type="ECO:0000256" key="5">
    <source>
        <dbReference type="SAM" id="MobiDB-lite"/>
    </source>
</evidence>
<dbReference type="SUPFAM" id="SSF46955">
    <property type="entry name" value="Putative DNA-binding domain"/>
    <property type="match status" value="1"/>
</dbReference>
<dbReference type="InterPro" id="IPR047057">
    <property type="entry name" value="MerR_fam"/>
</dbReference>
<evidence type="ECO:0000313" key="8">
    <source>
        <dbReference type="Proteomes" id="UP000319771"/>
    </source>
</evidence>
<evidence type="ECO:0000256" key="2">
    <source>
        <dbReference type="ARBA" id="ARBA00023125"/>
    </source>
</evidence>
<accession>A0A538U988</accession>
<dbReference type="EMBL" id="VBPB01000108">
    <property type="protein sequence ID" value="TMQ72420.1"/>
    <property type="molecule type" value="Genomic_DNA"/>
</dbReference>
<dbReference type="SMART" id="SM00422">
    <property type="entry name" value="HTH_MERR"/>
    <property type="match status" value="1"/>
</dbReference>
<evidence type="ECO:0000256" key="3">
    <source>
        <dbReference type="ARBA" id="ARBA00023163"/>
    </source>
</evidence>
<keyword evidence="4" id="KW-0175">Coiled coil</keyword>
<sequence length="189" mass="20640">MQKDAQMDGAAAGVPAGPIRSGALARLAGVSTDTLRHYERLGVLSAPWRAANGYREYPRQALERVRLVRRALRVGFTLAELARVLQRRDQGGSPCREVRTLAEGKLGRMERELSELTARRDALRGTLEEWEHRLAGRAPGKQARLLDHIHAIVPAGGGGGWRPPRSGFRPKPGVRTRHGVAAPKPTPSS</sequence>
<dbReference type="PROSITE" id="PS00552">
    <property type="entry name" value="HTH_MERR_1"/>
    <property type="match status" value="1"/>
</dbReference>
<dbReference type="Gene3D" id="1.10.1660.10">
    <property type="match status" value="1"/>
</dbReference>
<feature type="coiled-coil region" evidence="4">
    <location>
        <begin position="99"/>
        <end position="133"/>
    </location>
</feature>
<evidence type="ECO:0000259" key="6">
    <source>
        <dbReference type="PROSITE" id="PS50937"/>
    </source>
</evidence>
<gene>
    <name evidence="7" type="ORF">E6K81_07470</name>
</gene>
<keyword evidence="3" id="KW-0804">Transcription</keyword>
<proteinExistence type="predicted"/>
<feature type="region of interest" description="Disordered" evidence="5">
    <location>
        <begin position="156"/>
        <end position="189"/>
    </location>
</feature>
<feature type="domain" description="HTH merR-type" evidence="6">
    <location>
        <begin position="22"/>
        <end position="87"/>
    </location>
</feature>
<dbReference type="Pfam" id="PF13411">
    <property type="entry name" value="MerR_1"/>
    <property type="match status" value="1"/>
</dbReference>
<dbReference type="GO" id="GO:0003677">
    <property type="term" value="F:DNA binding"/>
    <property type="evidence" value="ECO:0007669"/>
    <property type="project" value="UniProtKB-KW"/>
</dbReference>
<evidence type="ECO:0000256" key="1">
    <source>
        <dbReference type="ARBA" id="ARBA00023015"/>
    </source>
</evidence>
<dbReference type="PROSITE" id="PS50937">
    <property type="entry name" value="HTH_MERR_2"/>
    <property type="match status" value="1"/>
</dbReference>
<dbReference type="PANTHER" id="PTHR30204:SF94">
    <property type="entry name" value="HEAVY METAL-DEPENDENT TRANSCRIPTIONAL REGULATOR HI_0293-RELATED"/>
    <property type="match status" value="1"/>
</dbReference>
<name>A0A538U988_UNCEI</name>
<dbReference type="PRINTS" id="PR00040">
    <property type="entry name" value="HTHMERR"/>
</dbReference>
<evidence type="ECO:0000256" key="4">
    <source>
        <dbReference type="SAM" id="Coils"/>
    </source>
</evidence>
<reference evidence="7 8" key="1">
    <citation type="journal article" date="2019" name="Nat. Microbiol.">
        <title>Mediterranean grassland soil C-N compound turnover is dependent on rainfall and depth, and is mediated by genomically divergent microorganisms.</title>
        <authorList>
            <person name="Diamond S."/>
            <person name="Andeer P.F."/>
            <person name="Li Z."/>
            <person name="Crits-Christoph A."/>
            <person name="Burstein D."/>
            <person name="Anantharaman K."/>
            <person name="Lane K.R."/>
            <person name="Thomas B.C."/>
            <person name="Pan C."/>
            <person name="Northen T.R."/>
            <person name="Banfield J.F."/>
        </authorList>
    </citation>
    <scope>NUCLEOTIDE SEQUENCE [LARGE SCALE GENOMIC DNA]</scope>
    <source>
        <strain evidence="7">WS_11</strain>
    </source>
</reference>
<dbReference type="InterPro" id="IPR009061">
    <property type="entry name" value="DNA-bd_dom_put_sf"/>
</dbReference>
<keyword evidence="2" id="KW-0238">DNA-binding</keyword>
<organism evidence="7 8">
    <name type="scientific">Eiseniibacteriota bacterium</name>
    <dbReference type="NCBI Taxonomy" id="2212470"/>
    <lineage>
        <taxon>Bacteria</taxon>
        <taxon>Candidatus Eiseniibacteriota</taxon>
    </lineage>
</organism>
<dbReference type="Proteomes" id="UP000319771">
    <property type="component" value="Unassembled WGS sequence"/>
</dbReference>
<comment type="caution">
    <text evidence="7">The sequence shown here is derived from an EMBL/GenBank/DDBJ whole genome shotgun (WGS) entry which is preliminary data.</text>
</comment>
<keyword evidence="1" id="KW-0805">Transcription regulation</keyword>
<dbReference type="GO" id="GO:0003700">
    <property type="term" value="F:DNA-binding transcription factor activity"/>
    <property type="evidence" value="ECO:0007669"/>
    <property type="project" value="InterPro"/>
</dbReference>
<protein>
    <submittedName>
        <fullName evidence="7">MerR family transcriptional regulator</fullName>
    </submittedName>
</protein>
<evidence type="ECO:0000313" key="7">
    <source>
        <dbReference type="EMBL" id="TMQ72420.1"/>
    </source>
</evidence>
<dbReference type="PANTHER" id="PTHR30204">
    <property type="entry name" value="REDOX-CYCLING DRUG-SENSING TRANSCRIPTIONAL ACTIVATOR SOXR"/>
    <property type="match status" value="1"/>
</dbReference>